<dbReference type="PANTHER" id="PTHR43581:SF4">
    <property type="entry name" value="ATP_GTP PHOSPHATASE"/>
    <property type="match status" value="1"/>
</dbReference>
<dbReference type="InterPro" id="IPR034139">
    <property type="entry name" value="TOPRIM_OLD"/>
</dbReference>
<keyword evidence="3" id="KW-0540">Nuclease</keyword>
<dbReference type="Pfam" id="PF13175">
    <property type="entry name" value="AAA_15"/>
    <property type="match status" value="2"/>
</dbReference>
<keyword evidence="3" id="KW-0378">Hydrolase</keyword>
<dbReference type="GO" id="GO:0004519">
    <property type="term" value="F:endonuclease activity"/>
    <property type="evidence" value="ECO:0007669"/>
    <property type="project" value="UniProtKB-KW"/>
</dbReference>
<feature type="domain" description="OLD protein-like TOPRIM" evidence="2">
    <location>
        <begin position="388"/>
        <end position="452"/>
    </location>
</feature>
<evidence type="ECO:0000259" key="1">
    <source>
        <dbReference type="Pfam" id="PF13175"/>
    </source>
</evidence>
<dbReference type="SUPFAM" id="SSF52540">
    <property type="entry name" value="P-loop containing nucleoside triphosphate hydrolases"/>
    <property type="match status" value="1"/>
</dbReference>
<organism evidence="3 4">
    <name type="scientific">Novosphingobium endophyticum</name>
    <dbReference type="NCBI Taxonomy" id="1955250"/>
    <lineage>
        <taxon>Bacteria</taxon>
        <taxon>Pseudomonadati</taxon>
        <taxon>Pseudomonadota</taxon>
        <taxon>Alphaproteobacteria</taxon>
        <taxon>Sphingomonadales</taxon>
        <taxon>Sphingomonadaceae</taxon>
        <taxon>Novosphingobium</taxon>
    </lineage>
</organism>
<dbReference type="Gene3D" id="3.40.50.300">
    <property type="entry name" value="P-loop containing nucleotide triphosphate hydrolases"/>
    <property type="match status" value="2"/>
</dbReference>
<dbReference type="AlphaFoldDB" id="A0A916TXL4"/>
<feature type="domain" description="Endonuclease GajA/Old nuclease/RecF-like AAA" evidence="1">
    <location>
        <begin position="1"/>
        <end position="85"/>
    </location>
</feature>
<evidence type="ECO:0000313" key="4">
    <source>
        <dbReference type="Proteomes" id="UP000608154"/>
    </source>
</evidence>
<dbReference type="CDD" id="cd01026">
    <property type="entry name" value="TOPRIM_OLD"/>
    <property type="match status" value="1"/>
</dbReference>
<dbReference type="InterPro" id="IPR027417">
    <property type="entry name" value="P-loop_NTPase"/>
</dbReference>
<comment type="caution">
    <text evidence="3">The sequence shown here is derived from an EMBL/GenBank/DDBJ whole genome shotgun (WGS) entry which is preliminary data.</text>
</comment>
<dbReference type="Proteomes" id="UP000608154">
    <property type="component" value="Unassembled WGS sequence"/>
</dbReference>
<feature type="domain" description="Endonuclease GajA/Old nuclease/RecF-like AAA" evidence="1">
    <location>
        <begin position="190"/>
        <end position="339"/>
    </location>
</feature>
<sequence length="600" mass="66709">MKLTRIKISNFRNFADFDVALAGNVVIVGENRVGKSNLLYALRLIFDPTLPDSSRQLTLADFWDGLQPPDEDDKIVVLVEIQDFEDDLDVLRMLTDYRLDDDANTVRLTYEFRPRAGLEEAPASGDDYEFICYGGESETKTFGHDLRRRIPMDLLPALRDAEGDLGSWRKSPMRPLIERAFSGIERDDLKDIKEAIEGATAELAEFDTVQQLESDLAELFAAMTGPKQDINPSLGFGETDVGRLYRNIRLLIDNERRTISDASLGSANIVFLTLKALELKRLIEENRRDHTLLAIEEPEAHLHPHLQRSVYRHLFEEFQGEDDGSPLSIILTTHSPHIASIAPLRSILLLKDAGEDGTIGCSAAGISLTEAEEEDLSRYLDVTRAEMLFARGILLVEGDAERFLLPGFAEAIDCPLDHLGITVCSVAGTNFTPYAKFLTALGIPFAIITDWDPAEGGALGINRSAKLVNTIETTRTGKKPQAVLKELAQLVADGELMAFSDRCAEFGIFTNDDTLEVDLFEGDFVAEIIAVMREGGLSKTRAEMVDDWENDPSCMEEGGYLSLIEDMGKGRFAQRLAARIEGFPPPDYIRRAIEFVASRV</sequence>
<keyword evidence="3" id="KW-0255">Endonuclease</keyword>
<evidence type="ECO:0000259" key="2">
    <source>
        <dbReference type="Pfam" id="PF20469"/>
    </source>
</evidence>
<evidence type="ECO:0000313" key="3">
    <source>
        <dbReference type="EMBL" id="GGC12596.1"/>
    </source>
</evidence>
<keyword evidence="4" id="KW-1185">Reference proteome</keyword>
<name>A0A916TXL4_9SPHN</name>
<dbReference type="Pfam" id="PF20469">
    <property type="entry name" value="OLD-like_TOPRIM"/>
    <property type="match status" value="1"/>
</dbReference>
<protein>
    <submittedName>
        <fullName evidence="3">ATP-dependent endonuclease</fullName>
    </submittedName>
</protein>
<reference evidence="3" key="2">
    <citation type="submission" date="2020-09" db="EMBL/GenBank/DDBJ databases">
        <authorList>
            <person name="Sun Q."/>
            <person name="Zhou Y."/>
        </authorList>
    </citation>
    <scope>NUCLEOTIDE SEQUENCE</scope>
    <source>
        <strain evidence="3">CGMCC 1.15095</strain>
    </source>
</reference>
<dbReference type="PANTHER" id="PTHR43581">
    <property type="entry name" value="ATP/GTP PHOSPHATASE"/>
    <property type="match status" value="1"/>
</dbReference>
<reference evidence="3" key="1">
    <citation type="journal article" date="2014" name="Int. J. Syst. Evol. Microbiol.">
        <title>Complete genome sequence of Corynebacterium casei LMG S-19264T (=DSM 44701T), isolated from a smear-ripened cheese.</title>
        <authorList>
            <consortium name="US DOE Joint Genome Institute (JGI-PGF)"/>
            <person name="Walter F."/>
            <person name="Albersmeier A."/>
            <person name="Kalinowski J."/>
            <person name="Ruckert C."/>
        </authorList>
    </citation>
    <scope>NUCLEOTIDE SEQUENCE</scope>
    <source>
        <strain evidence="3">CGMCC 1.15095</strain>
    </source>
</reference>
<gene>
    <name evidence="3" type="ORF">GCM10011494_34280</name>
</gene>
<dbReference type="EMBL" id="BMHK01000034">
    <property type="protein sequence ID" value="GGC12596.1"/>
    <property type="molecule type" value="Genomic_DNA"/>
</dbReference>
<accession>A0A916TXL4</accession>
<proteinExistence type="predicted"/>
<dbReference type="InterPro" id="IPR051396">
    <property type="entry name" value="Bact_Antivir_Def_Nuclease"/>
</dbReference>
<dbReference type="InterPro" id="IPR041685">
    <property type="entry name" value="AAA_GajA/Old/RecF-like"/>
</dbReference>